<evidence type="ECO:0000313" key="3">
    <source>
        <dbReference type="Proteomes" id="UP000245368"/>
    </source>
</evidence>
<dbReference type="EMBL" id="CP029494">
    <property type="protein sequence ID" value="AWN23325.1"/>
    <property type="molecule type" value="Genomic_DNA"/>
</dbReference>
<organism evidence="2 3">
    <name type="scientific">Deinococcus irradiatisoli</name>
    <dbReference type="NCBI Taxonomy" id="2202254"/>
    <lineage>
        <taxon>Bacteria</taxon>
        <taxon>Thermotogati</taxon>
        <taxon>Deinococcota</taxon>
        <taxon>Deinococci</taxon>
        <taxon>Deinococcales</taxon>
        <taxon>Deinococcaceae</taxon>
        <taxon>Deinococcus</taxon>
    </lineage>
</organism>
<feature type="signal peptide" evidence="1">
    <location>
        <begin position="1"/>
        <end position="22"/>
    </location>
</feature>
<name>A0A2Z3JED6_9DEIO</name>
<evidence type="ECO:0008006" key="4">
    <source>
        <dbReference type="Google" id="ProtNLM"/>
    </source>
</evidence>
<sequence length="225" mass="23380">MNALTFPLVLAALAGSLAGAQALTPARLPELGLLGGLASGGSAQVFVNAPQLLGPLGARLSLSRTRSAGGFDDDAPLEGGSASVGQLKQDGQVTGETFSLLTYGLDLTYDLGQPIPGVATSVYGGARYGQYASRLQRSDQFTEYASSAFGVATGTRANYLLTRTFSFVADLGVEVYLQGGPITRRDSGQGSEVFRPGEESYVSLSRALKRPAAVVRAMLGVKYSF</sequence>
<dbReference type="Gene3D" id="2.40.160.70">
    <property type="entry name" value="outer membrane protein from Thermus thermophilus HB27"/>
    <property type="match status" value="1"/>
</dbReference>
<dbReference type="AlphaFoldDB" id="A0A2Z3JED6"/>
<reference evidence="2 3" key="1">
    <citation type="submission" date="2018-05" db="EMBL/GenBank/DDBJ databases">
        <title>Complete Genome Sequence of Deinococcus sp. strain 17bor-2.</title>
        <authorList>
            <person name="Srinivasan S."/>
        </authorList>
    </citation>
    <scope>NUCLEOTIDE SEQUENCE [LARGE SCALE GENOMIC DNA]</scope>
    <source>
        <strain evidence="2 3">17bor-2</strain>
    </source>
</reference>
<keyword evidence="1" id="KW-0732">Signal</keyword>
<accession>A0A2Z3JED6</accession>
<keyword evidence="3" id="KW-1185">Reference proteome</keyword>
<dbReference type="Proteomes" id="UP000245368">
    <property type="component" value="Chromosome"/>
</dbReference>
<gene>
    <name evidence="2" type="ORF">DKM44_08845</name>
</gene>
<dbReference type="KEGG" id="dez:DKM44_08845"/>
<feature type="chain" id="PRO_5016324961" description="Outer membrane protein beta-barrel domain-containing protein" evidence="1">
    <location>
        <begin position="23"/>
        <end position="225"/>
    </location>
</feature>
<evidence type="ECO:0000313" key="2">
    <source>
        <dbReference type="EMBL" id="AWN23325.1"/>
    </source>
</evidence>
<protein>
    <recommendedName>
        <fullName evidence="4">Outer membrane protein beta-barrel domain-containing protein</fullName>
    </recommendedName>
</protein>
<proteinExistence type="predicted"/>
<dbReference type="RefSeq" id="WP_109827054.1">
    <property type="nucleotide sequence ID" value="NZ_CP029494.1"/>
</dbReference>
<dbReference type="OrthoDB" id="67362at2"/>
<evidence type="ECO:0000256" key="1">
    <source>
        <dbReference type="SAM" id="SignalP"/>
    </source>
</evidence>